<dbReference type="AlphaFoldDB" id="B4D2Y2"/>
<reference evidence="8 9" key="1">
    <citation type="journal article" date="2011" name="J. Bacteriol.">
        <title>Genome sequence of Chthoniobacter flavus Ellin428, an aerobic heterotrophic soil bacterium.</title>
        <authorList>
            <person name="Kant R."/>
            <person name="van Passel M.W."/>
            <person name="Palva A."/>
            <person name="Lucas S."/>
            <person name="Lapidus A."/>
            <person name="Glavina Del Rio T."/>
            <person name="Dalin E."/>
            <person name="Tice H."/>
            <person name="Bruce D."/>
            <person name="Goodwin L."/>
            <person name="Pitluck S."/>
            <person name="Larimer F.W."/>
            <person name="Land M.L."/>
            <person name="Hauser L."/>
            <person name="Sangwan P."/>
            <person name="de Vos W.M."/>
            <person name="Janssen P.H."/>
            <person name="Smidt H."/>
        </authorList>
    </citation>
    <scope>NUCLEOTIDE SEQUENCE [LARGE SCALE GENOMIC DNA]</scope>
    <source>
        <strain evidence="8 9">Ellin428</strain>
    </source>
</reference>
<evidence type="ECO:0000256" key="6">
    <source>
        <dbReference type="ARBA" id="ARBA00034078"/>
    </source>
</evidence>
<protein>
    <submittedName>
        <fullName evidence="8">Rieske (2Fe-2S) domain protein</fullName>
    </submittedName>
</protein>
<evidence type="ECO:0000313" key="8">
    <source>
        <dbReference type="EMBL" id="EDY19093.1"/>
    </source>
</evidence>
<organism evidence="8 9">
    <name type="scientific">Chthoniobacter flavus Ellin428</name>
    <dbReference type="NCBI Taxonomy" id="497964"/>
    <lineage>
        <taxon>Bacteria</taxon>
        <taxon>Pseudomonadati</taxon>
        <taxon>Verrucomicrobiota</taxon>
        <taxon>Spartobacteria</taxon>
        <taxon>Chthoniobacterales</taxon>
        <taxon>Chthoniobacteraceae</taxon>
        <taxon>Chthoniobacter</taxon>
    </lineage>
</organism>
<evidence type="ECO:0000259" key="7">
    <source>
        <dbReference type="PROSITE" id="PS51296"/>
    </source>
</evidence>
<evidence type="ECO:0000256" key="3">
    <source>
        <dbReference type="ARBA" id="ARBA00023004"/>
    </source>
</evidence>
<dbReference type="SUPFAM" id="SSF50022">
    <property type="entry name" value="ISP domain"/>
    <property type="match status" value="1"/>
</dbReference>
<evidence type="ECO:0000256" key="5">
    <source>
        <dbReference type="ARBA" id="ARBA00023157"/>
    </source>
</evidence>
<evidence type="ECO:0000256" key="1">
    <source>
        <dbReference type="ARBA" id="ARBA00022714"/>
    </source>
</evidence>
<dbReference type="CDD" id="cd03467">
    <property type="entry name" value="Rieske"/>
    <property type="match status" value="1"/>
</dbReference>
<proteinExistence type="predicted"/>
<dbReference type="InterPro" id="IPR005805">
    <property type="entry name" value="Rieske_Fe-S_prot_C"/>
</dbReference>
<dbReference type="GO" id="GO:0016020">
    <property type="term" value="C:membrane"/>
    <property type="evidence" value="ECO:0007669"/>
    <property type="project" value="InterPro"/>
</dbReference>
<dbReference type="GO" id="GO:0051537">
    <property type="term" value="F:2 iron, 2 sulfur cluster binding"/>
    <property type="evidence" value="ECO:0007669"/>
    <property type="project" value="UniProtKB-KW"/>
</dbReference>
<dbReference type="PANTHER" id="PTHR10134">
    <property type="entry name" value="CYTOCHROME B-C1 COMPLEX SUBUNIT RIESKE, MITOCHONDRIAL"/>
    <property type="match status" value="1"/>
</dbReference>
<dbReference type="InterPro" id="IPR014349">
    <property type="entry name" value="Rieske_Fe-S_prot"/>
</dbReference>
<dbReference type="PRINTS" id="PR00162">
    <property type="entry name" value="RIESKE"/>
</dbReference>
<dbReference type="InterPro" id="IPR036922">
    <property type="entry name" value="Rieske_2Fe-2S_sf"/>
</dbReference>
<evidence type="ECO:0000313" key="9">
    <source>
        <dbReference type="Proteomes" id="UP000005824"/>
    </source>
</evidence>
<keyword evidence="4" id="KW-0411">Iron-sulfur</keyword>
<name>B4D2Y2_9BACT</name>
<dbReference type="GO" id="GO:0046872">
    <property type="term" value="F:metal ion binding"/>
    <property type="evidence" value="ECO:0007669"/>
    <property type="project" value="UniProtKB-KW"/>
</dbReference>
<keyword evidence="1" id="KW-0001">2Fe-2S</keyword>
<keyword evidence="3" id="KW-0408">Iron</keyword>
<dbReference type="Pfam" id="PF00355">
    <property type="entry name" value="Rieske"/>
    <property type="match status" value="1"/>
</dbReference>
<sequence length="170" mass="18419">MSASTDKESPQEWEEEFPIDHANAELVNRREFARLLVFLSGGMTAGTAWVASKDLLASPRKLTSDYRICGLAEVPVGGMLAFVLPAGDVPYIVIHLAEGEWRAYEQKCTHLSCAVYFSAASGKIECPCHSGFFDARTGEVLQGPPPRPLPRLAIAVRPDGVYALAQTTPA</sequence>
<dbReference type="STRING" id="497964.CfE428DRAFT_3270"/>
<dbReference type="RefSeq" id="WP_006980595.1">
    <property type="nucleotide sequence ID" value="NZ_ABVL01000009.1"/>
</dbReference>
<dbReference type="eggNOG" id="COG2146">
    <property type="taxonomic scope" value="Bacteria"/>
</dbReference>
<accession>B4D2Y2</accession>
<dbReference type="PROSITE" id="PS51296">
    <property type="entry name" value="RIESKE"/>
    <property type="match status" value="1"/>
</dbReference>
<keyword evidence="9" id="KW-1185">Reference proteome</keyword>
<dbReference type="InParanoid" id="B4D2Y2"/>
<gene>
    <name evidence="8" type="ORF">CfE428DRAFT_3270</name>
</gene>
<comment type="caution">
    <text evidence="8">The sequence shown here is derived from an EMBL/GenBank/DDBJ whole genome shotgun (WGS) entry which is preliminary data.</text>
</comment>
<dbReference type="Proteomes" id="UP000005824">
    <property type="component" value="Unassembled WGS sequence"/>
</dbReference>
<dbReference type="EMBL" id="ABVL01000009">
    <property type="protein sequence ID" value="EDY19093.1"/>
    <property type="molecule type" value="Genomic_DNA"/>
</dbReference>
<feature type="domain" description="Rieske" evidence="7">
    <location>
        <begin position="66"/>
        <end position="163"/>
    </location>
</feature>
<dbReference type="InterPro" id="IPR017941">
    <property type="entry name" value="Rieske_2Fe-2S"/>
</dbReference>
<comment type="cofactor">
    <cofactor evidence="6">
        <name>[2Fe-2S] cluster</name>
        <dbReference type="ChEBI" id="CHEBI:190135"/>
    </cofactor>
</comment>
<dbReference type="FunCoup" id="B4D2Y2">
    <property type="interactions" value="79"/>
</dbReference>
<keyword evidence="2" id="KW-0479">Metal-binding</keyword>
<keyword evidence="5" id="KW-1015">Disulfide bond</keyword>
<evidence type="ECO:0000256" key="2">
    <source>
        <dbReference type="ARBA" id="ARBA00022723"/>
    </source>
</evidence>
<dbReference type="Gene3D" id="2.102.10.10">
    <property type="entry name" value="Rieske [2Fe-2S] iron-sulphur domain"/>
    <property type="match status" value="1"/>
</dbReference>
<evidence type="ECO:0000256" key="4">
    <source>
        <dbReference type="ARBA" id="ARBA00023014"/>
    </source>
</evidence>